<reference evidence="2" key="1">
    <citation type="submission" date="2020-10" db="EMBL/GenBank/DDBJ databases">
        <authorList>
            <person name="Castelo-Branco R."/>
            <person name="Eusebio N."/>
            <person name="Adriana R."/>
            <person name="Vieira A."/>
            <person name="Brugerolle De Fraissinette N."/>
            <person name="Rezende De Castro R."/>
            <person name="Schneider M.P."/>
            <person name="Vasconcelos V."/>
            <person name="Leao P.N."/>
        </authorList>
    </citation>
    <scope>NUCLEOTIDE SEQUENCE</scope>
    <source>
        <strain evidence="2">LEGE 06105</strain>
    </source>
</reference>
<sequence length="82" mass="9386">MLNSPLYEVPRSRRASVIPLKQEPSLLDWLQANGRLISRDPVEPQVKEQEQDINSLMGIEEGVGDYEFDDDDDDDDVIPDEE</sequence>
<gene>
    <name evidence="2" type="ORF">IQ247_17315</name>
</gene>
<comment type="caution">
    <text evidence="2">The sequence shown here is derived from an EMBL/GenBank/DDBJ whole genome shotgun (WGS) entry which is preliminary data.</text>
</comment>
<protein>
    <submittedName>
        <fullName evidence="2">DUF3134 domain-containing protein</fullName>
    </submittedName>
</protein>
<feature type="region of interest" description="Disordered" evidence="1">
    <location>
        <begin position="62"/>
        <end position="82"/>
    </location>
</feature>
<evidence type="ECO:0000313" key="3">
    <source>
        <dbReference type="Proteomes" id="UP000620559"/>
    </source>
</evidence>
<organism evidence="2 3">
    <name type="scientific">Plectonema cf. radiosum LEGE 06105</name>
    <dbReference type="NCBI Taxonomy" id="945769"/>
    <lineage>
        <taxon>Bacteria</taxon>
        <taxon>Bacillati</taxon>
        <taxon>Cyanobacteriota</taxon>
        <taxon>Cyanophyceae</taxon>
        <taxon>Oscillatoriophycideae</taxon>
        <taxon>Oscillatoriales</taxon>
        <taxon>Microcoleaceae</taxon>
        <taxon>Plectonema</taxon>
    </lineage>
</organism>
<evidence type="ECO:0000313" key="2">
    <source>
        <dbReference type="EMBL" id="MBE9214406.1"/>
    </source>
</evidence>
<dbReference type="AlphaFoldDB" id="A0A8J7FIL4"/>
<dbReference type="RefSeq" id="WP_193922163.1">
    <property type="nucleotide sequence ID" value="NZ_JADEWL010000059.1"/>
</dbReference>
<evidence type="ECO:0000256" key="1">
    <source>
        <dbReference type="SAM" id="MobiDB-lite"/>
    </source>
</evidence>
<keyword evidence="3" id="KW-1185">Reference proteome</keyword>
<proteinExistence type="predicted"/>
<dbReference type="EMBL" id="JADEWL010000059">
    <property type="protein sequence ID" value="MBE9214406.1"/>
    <property type="molecule type" value="Genomic_DNA"/>
</dbReference>
<dbReference type="Pfam" id="PF11332">
    <property type="entry name" value="DUF3134"/>
    <property type="match status" value="1"/>
</dbReference>
<dbReference type="InterPro" id="IPR021481">
    <property type="entry name" value="DUF3134"/>
</dbReference>
<name>A0A8J7FIL4_9CYAN</name>
<dbReference type="Proteomes" id="UP000620559">
    <property type="component" value="Unassembled WGS sequence"/>
</dbReference>
<accession>A0A8J7FIL4</accession>